<name>A0A0F9GQS0_9ZZZZ</name>
<accession>A0A0F9GQS0</accession>
<dbReference type="EMBL" id="LAZR01017262">
    <property type="protein sequence ID" value="KKM01149.1"/>
    <property type="molecule type" value="Genomic_DNA"/>
</dbReference>
<gene>
    <name evidence="1" type="ORF">LCGC14_1797310</name>
</gene>
<protein>
    <submittedName>
        <fullName evidence="1">Uncharacterized protein</fullName>
    </submittedName>
</protein>
<feature type="non-terminal residue" evidence="1">
    <location>
        <position position="1"/>
    </location>
</feature>
<proteinExistence type="predicted"/>
<reference evidence="1" key="1">
    <citation type="journal article" date="2015" name="Nature">
        <title>Complex archaea that bridge the gap between prokaryotes and eukaryotes.</title>
        <authorList>
            <person name="Spang A."/>
            <person name="Saw J.H."/>
            <person name="Jorgensen S.L."/>
            <person name="Zaremba-Niedzwiedzka K."/>
            <person name="Martijn J."/>
            <person name="Lind A.E."/>
            <person name="van Eijk R."/>
            <person name="Schleper C."/>
            <person name="Guy L."/>
            <person name="Ettema T.J."/>
        </authorList>
    </citation>
    <scope>NUCLEOTIDE SEQUENCE</scope>
</reference>
<sequence length="26" mass="2938">ANDNMDAAIKQSPFYINLIGRIIGRF</sequence>
<dbReference type="AlphaFoldDB" id="A0A0F9GQS0"/>
<organism evidence="1">
    <name type="scientific">marine sediment metagenome</name>
    <dbReference type="NCBI Taxonomy" id="412755"/>
    <lineage>
        <taxon>unclassified sequences</taxon>
        <taxon>metagenomes</taxon>
        <taxon>ecological metagenomes</taxon>
    </lineage>
</organism>
<evidence type="ECO:0000313" key="1">
    <source>
        <dbReference type="EMBL" id="KKM01149.1"/>
    </source>
</evidence>
<comment type="caution">
    <text evidence="1">The sequence shown here is derived from an EMBL/GenBank/DDBJ whole genome shotgun (WGS) entry which is preliminary data.</text>
</comment>